<organism evidence="4 5">
    <name type="scientific">Allocoprobacillus halotolerans</name>
    <dbReference type="NCBI Taxonomy" id="2944914"/>
    <lineage>
        <taxon>Bacteria</taxon>
        <taxon>Bacillati</taxon>
        <taxon>Bacillota</taxon>
        <taxon>Erysipelotrichia</taxon>
        <taxon>Erysipelotrichales</taxon>
        <taxon>Erysipelotrichaceae</taxon>
        <taxon>Allocoprobacillus</taxon>
    </lineage>
</organism>
<evidence type="ECO:0000256" key="1">
    <source>
        <dbReference type="ARBA" id="ARBA00023125"/>
    </source>
</evidence>
<gene>
    <name evidence="4" type="ORF">NMU03_05955</name>
</gene>
<dbReference type="Pfam" id="PF00440">
    <property type="entry name" value="TetR_N"/>
    <property type="match status" value="1"/>
</dbReference>
<accession>A0ABY5I6D4</accession>
<dbReference type="PANTHER" id="PTHR43479:SF11">
    <property type="entry name" value="ACREF_ENVCD OPERON REPRESSOR-RELATED"/>
    <property type="match status" value="1"/>
</dbReference>
<sequence length="181" mass="20828">MSTITKDAMVIAFLKIAAHKPIDNITVKDIVTTCGIARQTFYYHFQDILEVIEYALQQQGEILLQKTLDAPTLKDALRIFVSTLDDKPEIINRFLQTHKYDQVRQLLLSAVKTYFQNLIYLRNVLPDLTQSQIDIVVTFYSSAIIGTLMEYSEKKNVDLDTLTNDLYDLLCGKYIPDIENK</sequence>
<dbReference type="PROSITE" id="PS50977">
    <property type="entry name" value="HTH_TETR_2"/>
    <property type="match status" value="1"/>
</dbReference>
<dbReference type="InterPro" id="IPR009057">
    <property type="entry name" value="Homeodomain-like_sf"/>
</dbReference>
<dbReference type="SUPFAM" id="SSF46689">
    <property type="entry name" value="Homeodomain-like"/>
    <property type="match status" value="1"/>
</dbReference>
<dbReference type="InterPro" id="IPR001647">
    <property type="entry name" value="HTH_TetR"/>
</dbReference>
<feature type="DNA-binding region" description="H-T-H motif" evidence="2">
    <location>
        <begin position="26"/>
        <end position="45"/>
    </location>
</feature>
<dbReference type="EMBL" id="CP101620">
    <property type="protein sequence ID" value="UTY40327.1"/>
    <property type="molecule type" value="Genomic_DNA"/>
</dbReference>
<protein>
    <submittedName>
        <fullName evidence="4">TetR family transcriptional regulator</fullName>
    </submittedName>
</protein>
<dbReference type="Proteomes" id="UP001060112">
    <property type="component" value="Chromosome"/>
</dbReference>
<dbReference type="PANTHER" id="PTHR43479">
    <property type="entry name" value="ACREF/ENVCD OPERON REPRESSOR-RELATED"/>
    <property type="match status" value="1"/>
</dbReference>
<proteinExistence type="predicted"/>
<keyword evidence="5" id="KW-1185">Reference proteome</keyword>
<evidence type="ECO:0000256" key="2">
    <source>
        <dbReference type="PROSITE-ProRule" id="PRU00335"/>
    </source>
</evidence>
<evidence type="ECO:0000259" key="3">
    <source>
        <dbReference type="PROSITE" id="PS50977"/>
    </source>
</evidence>
<dbReference type="InterPro" id="IPR050624">
    <property type="entry name" value="HTH-type_Tx_Regulator"/>
</dbReference>
<evidence type="ECO:0000313" key="4">
    <source>
        <dbReference type="EMBL" id="UTY40327.1"/>
    </source>
</evidence>
<feature type="domain" description="HTH tetR-type" evidence="3">
    <location>
        <begin position="3"/>
        <end position="63"/>
    </location>
</feature>
<keyword evidence="1 2" id="KW-0238">DNA-binding</keyword>
<name>A0ABY5I6D4_9FIRM</name>
<evidence type="ECO:0000313" key="5">
    <source>
        <dbReference type="Proteomes" id="UP001060112"/>
    </source>
</evidence>
<dbReference type="Gene3D" id="1.10.357.10">
    <property type="entry name" value="Tetracycline Repressor, domain 2"/>
    <property type="match status" value="1"/>
</dbReference>
<dbReference type="RefSeq" id="WP_290141751.1">
    <property type="nucleotide sequence ID" value="NZ_CP101620.1"/>
</dbReference>
<reference evidence="4" key="1">
    <citation type="submission" date="2022-07" db="EMBL/GenBank/DDBJ databases">
        <title>Faecal culturing of patients with breast cancer.</title>
        <authorList>
            <person name="Teng N.M.Y."/>
            <person name="Kiu R."/>
            <person name="Evans R."/>
            <person name="Baker D.J."/>
            <person name="Zenner C."/>
            <person name="Robinson S.D."/>
            <person name="Hall L.J."/>
        </authorList>
    </citation>
    <scope>NUCLEOTIDE SEQUENCE</scope>
    <source>
        <strain evidence="4">LH1062</strain>
    </source>
</reference>